<dbReference type="SMART" id="SM00020">
    <property type="entry name" value="Tryp_SPc"/>
    <property type="match status" value="1"/>
</dbReference>
<keyword evidence="3" id="KW-0964">Secreted</keyword>
<evidence type="ECO:0000256" key="4">
    <source>
        <dbReference type="ARBA" id="ARBA00023157"/>
    </source>
</evidence>
<dbReference type="EMBL" id="JAOTOJ010000009">
    <property type="protein sequence ID" value="KAK9395385.1"/>
    <property type="molecule type" value="Genomic_DNA"/>
</dbReference>
<keyword evidence="6" id="KW-0378">Hydrolase</keyword>
<dbReference type="Gene3D" id="2.40.10.10">
    <property type="entry name" value="Trypsin-like serine proteases"/>
    <property type="match status" value="1"/>
</dbReference>
<dbReference type="SUPFAM" id="SSF50494">
    <property type="entry name" value="Trypsin-like serine proteases"/>
    <property type="match status" value="1"/>
</dbReference>
<dbReference type="InterPro" id="IPR043504">
    <property type="entry name" value="Peptidase_S1_PA_chymotrypsin"/>
</dbReference>
<dbReference type="AlphaFoldDB" id="A0AAW1B070"/>
<reference evidence="6 7" key="1">
    <citation type="journal article" date="2024" name="Proc. Natl. Acad. Sci. U.S.A.">
        <title>The genetic regulatory architecture and epigenomic basis for age-related changes in rattlesnake venom.</title>
        <authorList>
            <person name="Hogan M.P."/>
            <person name="Holding M.L."/>
            <person name="Nystrom G.S."/>
            <person name="Colston T.J."/>
            <person name="Bartlett D.A."/>
            <person name="Mason A.J."/>
            <person name="Ellsworth S.A."/>
            <person name="Rautsaw R.M."/>
            <person name="Lawrence K.C."/>
            <person name="Strickland J.L."/>
            <person name="He B."/>
            <person name="Fraser P."/>
            <person name="Margres M.J."/>
            <person name="Gilbert D.M."/>
            <person name="Gibbs H.L."/>
            <person name="Parkinson C.L."/>
            <person name="Rokyta D.R."/>
        </authorList>
    </citation>
    <scope>NUCLEOTIDE SEQUENCE [LARGE SCALE GENOMIC DNA]</scope>
    <source>
        <strain evidence="6">DRR0105</strain>
    </source>
</reference>
<dbReference type="GO" id="GO:0006508">
    <property type="term" value="P:proteolysis"/>
    <property type="evidence" value="ECO:0007669"/>
    <property type="project" value="UniProtKB-KW"/>
</dbReference>
<evidence type="ECO:0000313" key="6">
    <source>
        <dbReference type="EMBL" id="KAK9395385.1"/>
    </source>
</evidence>
<comment type="subcellular location">
    <subcellularLocation>
        <location evidence="1">Secreted</location>
    </subcellularLocation>
</comment>
<dbReference type="GO" id="GO:0005576">
    <property type="term" value="C:extracellular region"/>
    <property type="evidence" value="ECO:0007669"/>
    <property type="project" value="UniProtKB-SubCell"/>
</dbReference>
<comment type="subunit">
    <text evidence="2">Monomer.</text>
</comment>
<keyword evidence="4" id="KW-1015">Disulfide bond</keyword>
<keyword evidence="6" id="KW-0645">Protease</keyword>
<dbReference type="InterPro" id="IPR001254">
    <property type="entry name" value="Trypsin_dom"/>
</dbReference>
<evidence type="ECO:0000259" key="5">
    <source>
        <dbReference type="PROSITE" id="PS50240"/>
    </source>
</evidence>
<gene>
    <name evidence="6" type="ORF">NXF25_018746</name>
</gene>
<evidence type="ECO:0000256" key="3">
    <source>
        <dbReference type="ARBA" id="ARBA00022525"/>
    </source>
</evidence>
<keyword evidence="7" id="KW-1185">Reference proteome</keyword>
<evidence type="ECO:0000313" key="7">
    <source>
        <dbReference type="Proteomes" id="UP001474421"/>
    </source>
</evidence>
<dbReference type="Proteomes" id="UP001474421">
    <property type="component" value="Unassembled WGS sequence"/>
</dbReference>
<evidence type="ECO:0000256" key="2">
    <source>
        <dbReference type="ARBA" id="ARBA00011245"/>
    </source>
</evidence>
<dbReference type="Pfam" id="PF00089">
    <property type="entry name" value="Trypsin"/>
    <property type="match status" value="1"/>
</dbReference>
<proteinExistence type="predicted"/>
<dbReference type="PANTHER" id="PTHR24253">
    <property type="entry name" value="TRANSMEMBRANE PROTEASE SERINE"/>
    <property type="match status" value="1"/>
</dbReference>
<feature type="domain" description="Peptidase S1" evidence="5">
    <location>
        <begin position="1"/>
        <end position="180"/>
    </location>
</feature>
<dbReference type="PANTHER" id="PTHR24253:SF119">
    <property type="entry name" value="SERINE PROTEASE 27"/>
    <property type="match status" value="1"/>
</dbReference>
<name>A0AAW1B070_CROAD</name>
<dbReference type="PROSITE" id="PS50240">
    <property type="entry name" value="TRYPSIN_DOM"/>
    <property type="match status" value="1"/>
</dbReference>
<protein>
    <submittedName>
        <fullName evidence="6">Serine protease 27-like</fullName>
    </submittedName>
</protein>
<accession>A0AAW1B070</accession>
<dbReference type="InterPro" id="IPR009003">
    <property type="entry name" value="Peptidase_S1_PA"/>
</dbReference>
<sequence length="180" mass="19635">MDSGLGKINNPSNFTVLVGALKLSDPGPHSIIASVKRIILNPTYEGDSRIGDIALIQLEQRLPLAQRISPICIPNANINLFPGQKCWVTGWGNIRSKGGIAFFATPPSSEGPVAMPLLLPPISCSTTLLLHHHCRCCLLLHRCRHHPGVPRWANKHPGELRWTGSRGKNVSCLASFAKWT</sequence>
<evidence type="ECO:0000256" key="1">
    <source>
        <dbReference type="ARBA" id="ARBA00004613"/>
    </source>
</evidence>
<organism evidence="6 7">
    <name type="scientific">Crotalus adamanteus</name>
    <name type="common">Eastern diamondback rattlesnake</name>
    <dbReference type="NCBI Taxonomy" id="8729"/>
    <lineage>
        <taxon>Eukaryota</taxon>
        <taxon>Metazoa</taxon>
        <taxon>Chordata</taxon>
        <taxon>Craniata</taxon>
        <taxon>Vertebrata</taxon>
        <taxon>Euteleostomi</taxon>
        <taxon>Lepidosauria</taxon>
        <taxon>Squamata</taxon>
        <taxon>Bifurcata</taxon>
        <taxon>Unidentata</taxon>
        <taxon>Episquamata</taxon>
        <taxon>Toxicofera</taxon>
        <taxon>Serpentes</taxon>
        <taxon>Colubroidea</taxon>
        <taxon>Viperidae</taxon>
        <taxon>Crotalinae</taxon>
        <taxon>Crotalus</taxon>
    </lineage>
</organism>
<comment type="caution">
    <text evidence="6">The sequence shown here is derived from an EMBL/GenBank/DDBJ whole genome shotgun (WGS) entry which is preliminary data.</text>
</comment>
<dbReference type="GO" id="GO:0004252">
    <property type="term" value="F:serine-type endopeptidase activity"/>
    <property type="evidence" value="ECO:0007669"/>
    <property type="project" value="InterPro"/>
</dbReference>